<organism evidence="3 4">
    <name type="scientific">Lyngbya confervoides BDU141951</name>
    <dbReference type="NCBI Taxonomy" id="1574623"/>
    <lineage>
        <taxon>Bacteria</taxon>
        <taxon>Bacillati</taxon>
        <taxon>Cyanobacteriota</taxon>
        <taxon>Cyanophyceae</taxon>
        <taxon>Oscillatoriophycideae</taxon>
        <taxon>Oscillatoriales</taxon>
        <taxon>Microcoleaceae</taxon>
        <taxon>Lyngbya</taxon>
    </lineage>
</organism>
<feature type="region of interest" description="Disordered" evidence="1">
    <location>
        <begin position="37"/>
        <end position="58"/>
    </location>
</feature>
<evidence type="ECO:0000313" key="3">
    <source>
        <dbReference type="EMBL" id="MCM1982937.1"/>
    </source>
</evidence>
<accession>A0ABD4T2I2</accession>
<comment type="caution">
    <text evidence="3">The sequence shown here is derived from an EMBL/GenBank/DDBJ whole genome shotgun (WGS) entry which is preliminary data.</text>
</comment>
<keyword evidence="4" id="KW-1185">Reference proteome</keyword>
<proteinExistence type="predicted"/>
<evidence type="ECO:0000313" key="4">
    <source>
        <dbReference type="Proteomes" id="UP000031561"/>
    </source>
</evidence>
<evidence type="ECO:0000256" key="1">
    <source>
        <dbReference type="SAM" id="MobiDB-lite"/>
    </source>
</evidence>
<gene>
    <name evidence="3" type="ORF">QQ91_0008890</name>
</gene>
<keyword evidence="2" id="KW-0812">Transmembrane</keyword>
<dbReference type="AlphaFoldDB" id="A0ABD4T2I2"/>
<keyword evidence="2" id="KW-1133">Transmembrane helix</keyword>
<reference evidence="3 4" key="1">
    <citation type="journal article" date="2015" name="Genome Announc.">
        <title>Draft Genome Sequence of Filamentous Marine Cyanobacterium Lyngbya confervoides Strain BDU141951.</title>
        <authorList>
            <person name="Chandrababunaidu M.M."/>
            <person name="Sen D."/>
            <person name="Tripathy S."/>
        </authorList>
    </citation>
    <scope>NUCLEOTIDE SEQUENCE [LARGE SCALE GENOMIC DNA]</scope>
    <source>
        <strain evidence="3 4">BDU141951</strain>
    </source>
</reference>
<dbReference type="RefSeq" id="WP_166281669.1">
    <property type="nucleotide sequence ID" value="NZ_JTHE03000048.1"/>
</dbReference>
<protein>
    <submittedName>
        <fullName evidence="3">Uncharacterized protein</fullName>
    </submittedName>
</protein>
<name>A0ABD4T2I2_9CYAN</name>
<keyword evidence="2" id="KW-0472">Membrane</keyword>
<dbReference type="EMBL" id="JTHE03000048">
    <property type="protein sequence ID" value="MCM1982937.1"/>
    <property type="molecule type" value="Genomic_DNA"/>
</dbReference>
<sequence>MMTLHEVLKNSINIGLHAVVMGLLIIPFLWFSGGLSPRQDEPVQPTMESKLPLRLMTQ</sequence>
<feature type="transmembrane region" description="Helical" evidence="2">
    <location>
        <begin position="12"/>
        <end position="31"/>
    </location>
</feature>
<dbReference type="Proteomes" id="UP000031561">
    <property type="component" value="Unassembled WGS sequence"/>
</dbReference>
<evidence type="ECO:0000256" key="2">
    <source>
        <dbReference type="SAM" id="Phobius"/>
    </source>
</evidence>